<comment type="caution">
    <text evidence="7">The sequence shown here is derived from an EMBL/GenBank/DDBJ whole genome shotgun (WGS) entry which is preliminary data.</text>
</comment>
<evidence type="ECO:0000256" key="1">
    <source>
        <dbReference type="ARBA" id="ARBA00004370"/>
    </source>
</evidence>
<evidence type="ECO:0000256" key="6">
    <source>
        <dbReference type="SAM" id="Phobius"/>
    </source>
</evidence>
<dbReference type="AlphaFoldDB" id="A0A835R4G2"/>
<evidence type="ECO:0000256" key="4">
    <source>
        <dbReference type="ARBA" id="ARBA00022989"/>
    </source>
</evidence>
<dbReference type="PANTHER" id="PTHR31113">
    <property type="entry name" value="UPF0496 PROTEIN 3-RELATED"/>
    <property type="match status" value="1"/>
</dbReference>
<comment type="similarity">
    <text evidence="2">Belongs to the UPF0496 family.</text>
</comment>
<reference evidence="7 8" key="1">
    <citation type="journal article" date="2020" name="Nat. Food">
        <title>A phased Vanilla planifolia genome enables genetic improvement of flavour and production.</title>
        <authorList>
            <person name="Hasing T."/>
            <person name="Tang H."/>
            <person name="Brym M."/>
            <person name="Khazi F."/>
            <person name="Huang T."/>
            <person name="Chambers A.H."/>
        </authorList>
    </citation>
    <scope>NUCLEOTIDE SEQUENCE [LARGE SCALE GENOMIC DNA]</scope>
    <source>
        <tissue evidence="7">Leaf</tissue>
    </source>
</reference>
<evidence type="ECO:0000256" key="2">
    <source>
        <dbReference type="ARBA" id="ARBA00009074"/>
    </source>
</evidence>
<dbReference type="PANTHER" id="PTHR31113:SF3">
    <property type="entry name" value="UPF0496 PROTEIN 1"/>
    <property type="match status" value="1"/>
</dbReference>
<sequence length="314" mass="34805">MLEKLQHRKNKLDKKLKSVRAWRKVTCVLFGSAFAALIICSVVAALVAAPPIAAALAATSSVPLGSMGKWFDSMWKEYQSVLMTEKDLLGAMQAGNFLVIADLDSIRVLINQLEDHISSMLESAEFAFREEEAVRFGVDQIGKKLVEFMKSIEDLAKQADQCSRDIKWARTVVLQKLLNTHDEEDAADCRLKTRITNRPLCRLLRRPGAPLSCSMGSKAARRSSPRVLRPNEILEVGYGLSFKPRVKLLLTFFRSDPAVKPVDEWQLKLSLLDFLRSSSRSRFPKMTSSCASGLTSTSASATGPWLPARSGSVT</sequence>
<keyword evidence="8" id="KW-1185">Reference proteome</keyword>
<feature type="transmembrane region" description="Helical" evidence="6">
    <location>
        <begin position="21"/>
        <end position="46"/>
    </location>
</feature>
<keyword evidence="3 6" id="KW-0812">Transmembrane</keyword>
<organism evidence="7 8">
    <name type="scientific">Vanilla planifolia</name>
    <name type="common">Vanilla</name>
    <dbReference type="NCBI Taxonomy" id="51239"/>
    <lineage>
        <taxon>Eukaryota</taxon>
        <taxon>Viridiplantae</taxon>
        <taxon>Streptophyta</taxon>
        <taxon>Embryophyta</taxon>
        <taxon>Tracheophyta</taxon>
        <taxon>Spermatophyta</taxon>
        <taxon>Magnoliopsida</taxon>
        <taxon>Liliopsida</taxon>
        <taxon>Asparagales</taxon>
        <taxon>Orchidaceae</taxon>
        <taxon>Vanilloideae</taxon>
        <taxon>Vanilleae</taxon>
        <taxon>Vanilla</taxon>
    </lineage>
</organism>
<dbReference type="Proteomes" id="UP000636800">
    <property type="component" value="Unassembled WGS sequence"/>
</dbReference>
<dbReference type="Pfam" id="PF05055">
    <property type="entry name" value="DUF677"/>
    <property type="match status" value="1"/>
</dbReference>
<dbReference type="OrthoDB" id="10257471at2759"/>
<keyword evidence="4 6" id="KW-1133">Transmembrane helix</keyword>
<comment type="subcellular location">
    <subcellularLocation>
        <location evidence="1">Membrane</location>
    </subcellularLocation>
</comment>
<dbReference type="GO" id="GO:0016020">
    <property type="term" value="C:membrane"/>
    <property type="evidence" value="ECO:0007669"/>
    <property type="project" value="UniProtKB-SubCell"/>
</dbReference>
<accession>A0A835R4G2</accession>
<dbReference type="InterPro" id="IPR007749">
    <property type="entry name" value="DUF677"/>
</dbReference>
<name>A0A835R4G2_VANPL</name>
<keyword evidence="5 6" id="KW-0472">Membrane</keyword>
<evidence type="ECO:0000256" key="5">
    <source>
        <dbReference type="ARBA" id="ARBA00023136"/>
    </source>
</evidence>
<protein>
    <submittedName>
        <fullName evidence="7">Uncharacterized protein</fullName>
    </submittedName>
</protein>
<dbReference type="EMBL" id="JADCNL010000004">
    <property type="protein sequence ID" value="KAG0485481.1"/>
    <property type="molecule type" value="Genomic_DNA"/>
</dbReference>
<evidence type="ECO:0000313" key="8">
    <source>
        <dbReference type="Proteomes" id="UP000636800"/>
    </source>
</evidence>
<gene>
    <name evidence="7" type="ORF">HPP92_009560</name>
</gene>
<proteinExistence type="inferred from homology"/>
<evidence type="ECO:0000313" key="7">
    <source>
        <dbReference type="EMBL" id="KAG0485481.1"/>
    </source>
</evidence>
<evidence type="ECO:0000256" key="3">
    <source>
        <dbReference type="ARBA" id="ARBA00022692"/>
    </source>
</evidence>